<accession>A0A939EZ25</accession>
<dbReference type="RefSeq" id="WP_206985758.1">
    <property type="nucleotide sequence ID" value="NZ_JAFLQZ010000013.1"/>
</dbReference>
<protein>
    <submittedName>
        <fullName evidence="1">Uncharacterized protein</fullName>
    </submittedName>
</protein>
<organism evidence="1 2">
    <name type="scientific">Hymenobacter telluris</name>
    <dbReference type="NCBI Taxonomy" id="2816474"/>
    <lineage>
        <taxon>Bacteria</taxon>
        <taxon>Pseudomonadati</taxon>
        <taxon>Bacteroidota</taxon>
        <taxon>Cytophagia</taxon>
        <taxon>Cytophagales</taxon>
        <taxon>Hymenobacteraceae</taxon>
        <taxon>Hymenobacter</taxon>
    </lineage>
</organism>
<proteinExistence type="predicted"/>
<evidence type="ECO:0000313" key="2">
    <source>
        <dbReference type="Proteomes" id="UP000664144"/>
    </source>
</evidence>
<comment type="caution">
    <text evidence="1">The sequence shown here is derived from an EMBL/GenBank/DDBJ whole genome shotgun (WGS) entry which is preliminary data.</text>
</comment>
<reference evidence="1" key="1">
    <citation type="submission" date="2021-03" db="EMBL/GenBank/DDBJ databases">
        <authorList>
            <person name="Kim M.K."/>
        </authorList>
    </citation>
    <scope>NUCLEOTIDE SEQUENCE</scope>
    <source>
        <strain evidence="1">BT186</strain>
    </source>
</reference>
<dbReference type="Proteomes" id="UP000664144">
    <property type="component" value="Unassembled WGS sequence"/>
</dbReference>
<sequence>MKLRLEDNTVRLRLSSEEVTTFQQQGRLETVVPLGPSVSDRIVYAIQRDETAPNSDLNVSYTAGRVVVRLPPQVADDWTASEEVSLRGTVSFTDNQVLHILVEKDLGCKH</sequence>
<dbReference type="EMBL" id="JAFLQZ010000013">
    <property type="protein sequence ID" value="MBO0359806.1"/>
    <property type="molecule type" value="Genomic_DNA"/>
</dbReference>
<dbReference type="Pfam" id="PF22668">
    <property type="entry name" value="DUF7009"/>
    <property type="match status" value="1"/>
</dbReference>
<evidence type="ECO:0000313" key="1">
    <source>
        <dbReference type="EMBL" id="MBO0359806.1"/>
    </source>
</evidence>
<dbReference type="AlphaFoldDB" id="A0A939EZ25"/>
<gene>
    <name evidence="1" type="ORF">J0X19_17725</name>
</gene>
<keyword evidence="2" id="KW-1185">Reference proteome</keyword>
<name>A0A939EZ25_9BACT</name>
<dbReference type="InterPro" id="IPR053825">
    <property type="entry name" value="DUF7009"/>
</dbReference>